<proteinExistence type="predicted"/>
<gene>
    <name evidence="7" type="ORF">DLK05_04910</name>
</gene>
<keyword evidence="8" id="KW-1185">Reference proteome</keyword>
<keyword evidence="2 5" id="KW-0812">Transmembrane</keyword>
<keyword evidence="4 5" id="KW-0472">Membrane</keyword>
<sequence>MENTTTNPPKLILRDYLAIDRSKLANERTLLAYARTGLMFFVSGISLVKLFSTDLFLVYLGYILIPISIFIVILGLIRFKHTHTTIAELYQKR</sequence>
<organism evidence="7 8">
    <name type="scientific">Ancylomarina longa</name>
    <dbReference type="NCBI Taxonomy" id="2487017"/>
    <lineage>
        <taxon>Bacteria</taxon>
        <taxon>Pseudomonadati</taxon>
        <taxon>Bacteroidota</taxon>
        <taxon>Bacteroidia</taxon>
        <taxon>Marinilabiliales</taxon>
        <taxon>Marinifilaceae</taxon>
        <taxon>Ancylomarina</taxon>
    </lineage>
</organism>
<comment type="subcellular location">
    <subcellularLocation>
        <location evidence="1">Endomembrane system</location>
        <topology evidence="1">Multi-pass membrane protein</topology>
    </subcellularLocation>
</comment>
<name>A0A434AXL8_9BACT</name>
<accession>A0A434AXL8</accession>
<reference evidence="7 8" key="1">
    <citation type="submission" date="2018-11" db="EMBL/GenBank/DDBJ databases">
        <title>Parancylomarina longa gen. nov., sp. nov., isolated from sediments of southern Okinawa.</title>
        <authorList>
            <person name="Fu T."/>
        </authorList>
    </citation>
    <scope>NUCLEOTIDE SEQUENCE [LARGE SCALE GENOMIC DNA]</scope>
    <source>
        <strain evidence="7 8">T3-2 S1-C</strain>
    </source>
</reference>
<evidence type="ECO:0000256" key="3">
    <source>
        <dbReference type="ARBA" id="ARBA00022989"/>
    </source>
</evidence>
<dbReference type="RefSeq" id="WP_127342884.1">
    <property type="nucleotide sequence ID" value="NZ_RJJX01000004.1"/>
</dbReference>
<feature type="transmembrane region" description="Helical" evidence="5">
    <location>
        <begin position="57"/>
        <end position="77"/>
    </location>
</feature>
<evidence type="ECO:0000256" key="2">
    <source>
        <dbReference type="ARBA" id="ARBA00022692"/>
    </source>
</evidence>
<evidence type="ECO:0000256" key="5">
    <source>
        <dbReference type="SAM" id="Phobius"/>
    </source>
</evidence>
<dbReference type="OrthoDB" id="965828at2"/>
<dbReference type="AlphaFoldDB" id="A0A434AXL8"/>
<comment type="caution">
    <text evidence="7">The sequence shown here is derived from an EMBL/GenBank/DDBJ whole genome shotgun (WGS) entry which is preliminary data.</text>
</comment>
<keyword evidence="3 5" id="KW-1133">Transmembrane helix</keyword>
<evidence type="ECO:0000256" key="4">
    <source>
        <dbReference type="ARBA" id="ARBA00023136"/>
    </source>
</evidence>
<evidence type="ECO:0000259" key="6">
    <source>
        <dbReference type="Pfam" id="PF02656"/>
    </source>
</evidence>
<dbReference type="Pfam" id="PF02656">
    <property type="entry name" value="DUF202"/>
    <property type="match status" value="1"/>
</dbReference>
<dbReference type="GO" id="GO:0012505">
    <property type="term" value="C:endomembrane system"/>
    <property type="evidence" value="ECO:0007669"/>
    <property type="project" value="UniProtKB-SubCell"/>
</dbReference>
<protein>
    <submittedName>
        <fullName evidence="7">DUF202 domain-containing protein</fullName>
    </submittedName>
</protein>
<feature type="domain" description="DUF202" evidence="6">
    <location>
        <begin position="21"/>
        <end position="82"/>
    </location>
</feature>
<evidence type="ECO:0000256" key="1">
    <source>
        <dbReference type="ARBA" id="ARBA00004127"/>
    </source>
</evidence>
<dbReference type="EMBL" id="RJJX01000004">
    <property type="protein sequence ID" value="RUT79160.1"/>
    <property type="molecule type" value="Genomic_DNA"/>
</dbReference>
<evidence type="ECO:0000313" key="8">
    <source>
        <dbReference type="Proteomes" id="UP000282985"/>
    </source>
</evidence>
<dbReference type="Proteomes" id="UP000282985">
    <property type="component" value="Unassembled WGS sequence"/>
</dbReference>
<dbReference type="InterPro" id="IPR003807">
    <property type="entry name" value="DUF202"/>
</dbReference>
<feature type="transmembrane region" description="Helical" evidence="5">
    <location>
        <begin position="30"/>
        <end position="51"/>
    </location>
</feature>
<evidence type="ECO:0000313" key="7">
    <source>
        <dbReference type="EMBL" id="RUT79160.1"/>
    </source>
</evidence>